<dbReference type="Pfam" id="PF10087">
    <property type="entry name" value="DUF2325"/>
    <property type="match status" value="1"/>
</dbReference>
<keyword evidence="4" id="KW-1185">Reference proteome</keyword>
<dbReference type="Proteomes" id="UP000305674">
    <property type="component" value="Unassembled WGS sequence"/>
</dbReference>
<dbReference type="RefSeq" id="WP_136854083.1">
    <property type="nucleotide sequence ID" value="NZ_SWCI01000012.1"/>
</dbReference>
<organism evidence="3 4">
    <name type="scientific">Ferrimonas sediminicola</name>
    <dbReference type="NCBI Taxonomy" id="2569538"/>
    <lineage>
        <taxon>Bacteria</taxon>
        <taxon>Pseudomonadati</taxon>
        <taxon>Pseudomonadota</taxon>
        <taxon>Gammaproteobacteria</taxon>
        <taxon>Alteromonadales</taxon>
        <taxon>Ferrimonadaceae</taxon>
        <taxon>Ferrimonas</taxon>
    </lineage>
</organism>
<feature type="coiled-coil region" evidence="2">
    <location>
        <begin position="155"/>
        <end position="277"/>
    </location>
</feature>
<evidence type="ECO:0000256" key="1">
    <source>
        <dbReference type="ARBA" id="ARBA00007189"/>
    </source>
</evidence>
<evidence type="ECO:0000313" key="4">
    <source>
        <dbReference type="Proteomes" id="UP000305674"/>
    </source>
</evidence>
<sequence>MCDQHATPVGSTVITTFKGKRKLWELSSKLLCPVIGTCLTTLEIRKLVEKVADKQAARNSDYWLHTWAVSNCDEKNRLSMAMHKHLDRKFSAACRRFGQIKERQELKQAWQEHIDRGAAAEALWALLTHPLCDIPTQDMAYETIHMLSHQMGAGERADLKRLHALEQEVAELKRALERSQQKAAQSLANKEKQMLNQQREITLLRAENHQLQQRLQQATAKPGDHLEQVIQLKSELTSAQASALALARQKEAWQQKLEQTEAQVITLTQELSRKQEETIALEGMVSQSLSPCGGCGPDKGGCTDCTKAPDLKGQKILVVGGLHRMVDQYKALVERCGGEFSHHDGGVEDSRKRLDALLWSADAVICAADCISHDAYYRLKKFCKQQGKRHLFVPSSSLSTIAKALSDVANDSGCIAFSTQDAS</sequence>
<protein>
    <submittedName>
        <fullName evidence="3">DUF2325 domain-containing protein</fullName>
    </submittedName>
</protein>
<reference evidence="3 4" key="1">
    <citation type="submission" date="2019-04" db="EMBL/GenBank/DDBJ databases">
        <authorList>
            <person name="Hwang J.C."/>
        </authorList>
    </citation>
    <scope>NUCLEOTIDE SEQUENCE [LARGE SCALE GENOMIC DNA]</scope>
    <source>
        <strain evidence="3 4">IMCC35001</strain>
    </source>
</reference>
<proteinExistence type="inferred from homology"/>
<dbReference type="InterPro" id="IPR016772">
    <property type="entry name" value="UCP020408"/>
</dbReference>
<keyword evidence="2" id="KW-0175">Coiled coil</keyword>
<gene>
    <name evidence="3" type="ORF">FCL40_14825</name>
</gene>
<accession>A0A4V5NXW5</accession>
<comment type="caution">
    <text evidence="3">The sequence shown here is derived from an EMBL/GenBank/DDBJ whole genome shotgun (WGS) entry which is preliminary data.</text>
</comment>
<dbReference type="AlphaFoldDB" id="A0A4V5NXW5"/>
<name>A0A4V5NXW5_9GAMM</name>
<dbReference type="EMBL" id="SWCI01000012">
    <property type="protein sequence ID" value="TKB47748.1"/>
    <property type="molecule type" value="Genomic_DNA"/>
</dbReference>
<evidence type="ECO:0000313" key="3">
    <source>
        <dbReference type="EMBL" id="TKB47748.1"/>
    </source>
</evidence>
<dbReference type="OrthoDB" id="5296275at2"/>
<evidence type="ECO:0000256" key="2">
    <source>
        <dbReference type="SAM" id="Coils"/>
    </source>
</evidence>
<comment type="similarity">
    <text evidence="1">Belongs to the UPF0751 family.</text>
</comment>